<gene>
    <name evidence="3" type="ORF">M747DRAFT_349357</name>
</gene>
<feature type="domain" description="EthD" evidence="2">
    <location>
        <begin position="15"/>
        <end position="105"/>
    </location>
</feature>
<dbReference type="AlphaFoldDB" id="A0A370C6I2"/>
<organism evidence="3 4">
    <name type="scientific">Aspergillus niger ATCC 13496</name>
    <dbReference type="NCBI Taxonomy" id="1353008"/>
    <lineage>
        <taxon>Eukaryota</taxon>
        <taxon>Fungi</taxon>
        <taxon>Dikarya</taxon>
        <taxon>Ascomycota</taxon>
        <taxon>Pezizomycotina</taxon>
        <taxon>Eurotiomycetes</taxon>
        <taxon>Eurotiomycetidae</taxon>
        <taxon>Eurotiales</taxon>
        <taxon>Aspergillaceae</taxon>
        <taxon>Aspergillus</taxon>
        <taxon>Aspergillus subgen. Circumdati</taxon>
    </lineage>
</organism>
<sequence length="248" mass="28763">MATRISKFTLLKRRSDLTHDEYNEHWHTTHAHVLASLPAFWKYSESYVQNHLLPMPASLAGDADVPFDGIAKTYQTPRDDMNRQDFFTDPSYLTIVREDELKFLSIHSCTSIYGTEHIIKDGPTSGVKYLSFLRRSESLDQETFLSYWLTQHAPLVKSVESFYKLVRRYVQHHGLLKLHRAMSEEGSSETFSGVVELYFDSIEDLETAFNLPDYLETIRQDERKFLCGSSMRFIVEERPVLKPKGLSP</sequence>
<evidence type="ECO:0000256" key="1">
    <source>
        <dbReference type="ARBA" id="ARBA00005986"/>
    </source>
</evidence>
<comment type="similarity">
    <text evidence="1">Belongs to the tpcK family.</text>
</comment>
<dbReference type="Pfam" id="PF07110">
    <property type="entry name" value="EthD"/>
    <property type="match status" value="2"/>
</dbReference>
<dbReference type="GO" id="GO:0016491">
    <property type="term" value="F:oxidoreductase activity"/>
    <property type="evidence" value="ECO:0007669"/>
    <property type="project" value="InterPro"/>
</dbReference>
<dbReference type="EMBL" id="KZ851910">
    <property type="protein sequence ID" value="RDH21503.1"/>
    <property type="molecule type" value="Genomic_DNA"/>
</dbReference>
<evidence type="ECO:0000313" key="3">
    <source>
        <dbReference type="EMBL" id="RDH21503.1"/>
    </source>
</evidence>
<dbReference type="VEuPathDB" id="FungiDB:M747DRAFT_349357"/>
<name>A0A370C6I2_ASPNG</name>
<dbReference type="Proteomes" id="UP000253845">
    <property type="component" value="Unassembled WGS sequence"/>
</dbReference>
<evidence type="ECO:0000313" key="4">
    <source>
        <dbReference type="Proteomes" id="UP000253845"/>
    </source>
</evidence>
<dbReference type="InterPro" id="IPR009799">
    <property type="entry name" value="EthD_dom"/>
</dbReference>
<dbReference type="Gene3D" id="3.30.70.100">
    <property type="match status" value="2"/>
</dbReference>
<protein>
    <recommendedName>
        <fullName evidence="2">EthD domain-containing protein</fullName>
    </recommendedName>
</protein>
<evidence type="ECO:0000259" key="2">
    <source>
        <dbReference type="Pfam" id="PF07110"/>
    </source>
</evidence>
<feature type="domain" description="EthD" evidence="2">
    <location>
        <begin position="137"/>
        <end position="226"/>
    </location>
</feature>
<accession>A0A370C6I2</accession>
<reference evidence="3 4" key="1">
    <citation type="submission" date="2018-07" db="EMBL/GenBank/DDBJ databases">
        <title>Section-level genome sequencing of Aspergillus section Nigri to investigate inter- and intra-species variation.</title>
        <authorList>
            <consortium name="DOE Joint Genome Institute"/>
            <person name="Vesth T.C."/>
            <person name="Nybo J.L."/>
            <person name="Theobald S."/>
            <person name="Frisvad J.C."/>
            <person name="Larsen T.O."/>
            <person name="Nielsen K.F."/>
            <person name="Hoof J.B."/>
            <person name="Brandl J."/>
            <person name="Salamov A."/>
            <person name="Riley R."/>
            <person name="Gladden J.M."/>
            <person name="Phatale P."/>
            <person name="Nielsen M.T."/>
            <person name="Lyhne E.K."/>
            <person name="Kogle M.E."/>
            <person name="Strasser K."/>
            <person name="McDonnell E."/>
            <person name="Barry K."/>
            <person name="Clum A."/>
            <person name="Chen C."/>
            <person name="Nolan M."/>
            <person name="Sandor L."/>
            <person name="Kuo A."/>
            <person name="Lipzen A."/>
            <person name="Hainaut M."/>
            <person name="Drula E."/>
            <person name="Tsang A."/>
            <person name="Magnuson J.K."/>
            <person name="Henrissat B."/>
            <person name="Wiebenga A."/>
            <person name="Simmons B.A."/>
            <person name="Makela M.R."/>
            <person name="De vries R.P."/>
            <person name="Grigoriev I.V."/>
            <person name="Mortensen U.H."/>
            <person name="Baker S.E."/>
            <person name="Andersen M.R."/>
        </authorList>
    </citation>
    <scope>NUCLEOTIDE SEQUENCE [LARGE SCALE GENOMIC DNA]</scope>
    <source>
        <strain evidence="3 4">ATCC 13496</strain>
    </source>
</reference>
<proteinExistence type="inferred from homology"/>
<dbReference type="InterPro" id="IPR011008">
    <property type="entry name" value="Dimeric_a/b-barrel"/>
</dbReference>
<dbReference type="SUPFAM" id="SSF54909">
    <property type="entry name" value="Dimeric alpha+beta barrel"/>
    <property type="match status" value="2"/>
</dbReference>
<dbReference type="NCBIfam" id="TIGR02118">
    <property type="entry name" value="EthD family reductase"/>
    <property type="match status" value="1"/>
</dbReference>